<comment type="caution">
    <text evidence="2">The sequence shown here is derived from an EMBL/GenBank/DDBJ whole genome shotgun (WGS) entry which is preliminary data.</text>
</comment>
<evidence type="ECO:0000313" key="3">
    <source>
        <dbReference type="Proteomes" id="UP000602124"/>
    </source>
</evidence>
<evidence type="ECO:0008006" key="4">
    <source>
        <dbReference type="Google" id="ProtNLM"/>
    </source>
</evidence>
<reference evidence="2" key="1">
    <citation type="submission" date="2020-12" db="EMBL/GenBank/DDBJ databases">
        <title>Devosia sp. MSA67 isolated from Mo River.</title>
        <authorList>
            <person name="Ma F."/>
            <person name="Zi Z."/>
        </authorList>
    </citation>
    <scope>NUCLEOTIDE SEQUENCE</scope>
    <source>
        <strain evidence="2">MSA67</strain>
    </source>
</reference>
<dbReference type="RefSeq" id="WP_198875112.1">
    <property type="nucleotide sequence ID" value="NZ_JAEKMH010000001.1"/>
</dbReference>
<protein>
    <recommendedName>
        <fullName evidence="4">DUF4386 domain-containing protein</fullName>
    </recommendedName>
</protein>
<dbReference type="AlphaFoldDB" id="A0A934MK96"/>
<feature type="transmembrane region" description="Helical" evidence="1">
    <location>
        <begin position="20"/>
        <end position="39"/>
    </location>
</feature>
<keyword evidence="1" id="KW-1133">Transmembrane helix</keyword>
<evidence type="ECO:0000256" key="1">
    <source>
        <dbReference type="SAM" id="Phobius"/>
    </source>
</evidence>
<name>A0A934MK96_9HYPH</name>
<dbReference type="EMBL" id="JAEKMH010000001">
    <property type="protein sequence ID" value="MBJ3783900.1"/>
    <property type="molecule type" value="Genomic_DNA"/>
</dbReference>
<accession>A0A934MK96</accession>
<feature type="transmembrane region" description="Helical" evidence="1">
    <location>
        <begin position="160"/>
        <end position="181"/>
    </location>
</feature>
<feature type="transmembrane region" description="Helical" evidence="1">
    <location>
        <begin position="81"/>
        <end position="103"/>
    </location>
</feature>
<keyword evidence="1" id="KW-0472">Membrane</keyword>
<proteinExistence type="predicted"/>
<organism evidence="2 3">
    <name type="scientific">Devosia sediminis</name>
    <dbReference type="NCBI Taxonomy" id="2798801"/>
    <lineage>
        <taxon>Bacteria</taxon>
        <taxon>Pseudomonadati</taxon>
        <taxon>Pseudomonadota</taxon>
        <taxon>Alphaproteobacteria</taxon>
        <taxon>Hyphomicrobiales</taxon>
        <taxon>Devosiaceae</taxon>
        <taxon>Devosia</taxon>
    </lineage>
</organism>
<keyword evidence="1" id="KW-0812">Transmembrane</keyword>
<evidence type="ECO:0000313" key="2">
    <source>
        <dbReference type="EMBL" id="MBJ3783900.1"/>
    </source>
</evidence>
<gene>
    <name evidence="2" type="ORF">JEQ47_04125</name>
</gene>
<sequence>MTHPTPGTGVTSSPLSWTRIAGIAIGIGTLASIPLYFVVDGAPPPWMVLTRTMINLMTFGAFLVFFAALKGVLEQRGEQNWLISLYWGCALTYGAVSLVARSMEAGAVIGNSGPPIDPTVDGPLAYGSMLLHGSVPRLLTAIMLLALWRLLASDDRFPEWLRWLALSFALANAAFIPSLFFGPDAAQFYSAVGWGNSATVASFIALWALATGLSVRSP</sequence>
<feature type="transmembrane region" description="Helical" evidence="1">
    <location>
        <begin position="45"/>
        <end position="69"/>
    </location>
</feature>
<keyword evidence="3" id="KW-1185">Reference proteome</keyword>
<dbReference type="Proteomes" id="UP000602124">
    <property type="component" value="Unassembled WGS sequence"/>
</dbReference>
<feature type="transmembrane region" description="Helical" evidence="1">
    <location>
        <begin position="123"/>
        <end position="148"/>
    </location>
</feature>
<feature type="transmembrane region" description="Helical" evidence="1">
    <location>
        <begin position="193"/>
        <end position="215"/>
    </location>
</feature>